<reference evidence="1 2" key="1">
    <citation type="submission" date="2023-03" db="EMBL/GenBank/DDBJ databases">
        <title>Genome insight into feeding habits of ladybird beetles.</title>
        <authorList>
            <person name="Li H.-S."/>
            <person name="Huang Y.-H."/>
            <person name="Pang H."/>
        </authorList>
    </citation>
    <scope>NUCLEOTIDE SEQUENCE [LARGE SCALE GENOMIC DNA]</scope>
    <source>
        <strain evidence="1">SYSU_2023b</strain>
        <tissue evidence="1">Whole body</tissue>
    </source>
</reference>
<comment type="caution">
    <text evidence="1">The sequence shown here is derived from an EMBL/GenBank/DDBJ whole genome shotgun (WGS) entry which is preliminary data.</text>
</comment>
<proteinExistence type="predicted"/>
<sequence>MICVIQKLTETHKEVTGFDIPLDELGYWDSFDSLSDLPELSIVKRSTLDSEEALFQPEGAFSQKDRRENNEGFYEAGRRRHSQLLIVI</sequence>
<accession>A0AAW1UXM0</accession>
<dbReference type="Proteomes" id="UP001431783">
    <property type="component" value="Unassembled WGS sequence"/>
</dbReference>
<dbReference type="AlphaFoldDB" id="A0AAW1UXM0"/>
<protein>
    <submittedName>
        <fullName evidence="1">Uncharacterized protein</fullName>
    </submittedName>
</protein>
<dbReference type="EMBL" id="JARQZJ010000096">
    <property type="protein sequence ID" value="KAK9885639.1"/>
    <property type="molecule type" value="Genomic_DNA"/>
</dbReference>
<organism evidence="1 2">
    <name type="scientific">Henosepilachna vigintioctopunctata</name>
    <dbReference type="NCBI Taxonomy" id="420089"/>
    <lineage>
        <taxon>Eukaryota</taxon>
        <taxon>Metazoa</taxon>
        <taxon>Ecdysozoa</taxon>
        <taxon>Arthropoda</taxon>
        <taxon>Hexapoda</taxon>
        <taxon>Insecta</taxon>
        <taxon>Pterygota</taxon>
        <taxon>Neoptera</taxon>
        <taxon>Endopterygota</taxon>
        <taxon>Coleoptera</taxon>
        <taxon>Polyphaga</taxon>
        <taxon>Cucujiformia</taxon>
        <taxon>Coccinelloidea</taxon>
        <taxon>Coccinellidae</taxon>
        <taxon>Epilachninae</taxon>
        <taxon>Epilachnini</taxon>
        <taxon>Henosepilachna</taxon>
    </lineage>
</organism>
<evidence type="ECO:0000313" key="2">
    <source>
        <dbReference type="Proteomes" id="UP001431783"/>
    </source>
</evidence>
<name>A0AAW1UXM0_9CUCU</name>
<keyword evidence="2" id="KW-1185">Reference proteome</keyword>
<evidence type="ECO:0000313" key="1">
    <source>
        <dbReference type="EMBL" id="KAK9885639.1"/>
    </source>
</evidence>
<gene>
    <name evidence="1" type="ORF">WA026_012403</name>
</gene>